<sequence length="195" mass="21518">MPKAALLTAIAGLNRGILANPTEKKRVDELAQGLEAVNPTPDLLQAPDKLAGNWRLIYTSSQALLGLDRAPLVKLGQIYQCVRPAEQAIFNIAELYGLPYLEGLVSVVAKFEPIPDAPARVRVKFQRSIIGLRQLLNYRSPEQFISQLASGKTLMGLDFKLNSEEQQGWLDITYLDDDLRLGRGNEGSLFVLSKS</sequence>
<dbReference type="InterPro" id="IPR039633">
    <property type="entry name" value="PAP"/>
</dbReference>
<dbReference type="PANTHER" id="PTHR31906">
    <property type="entry name" value="PLASTID-LIPID-ASSOCIATED PROTEIN 4, CHLOROPLASTIC-RELATED"/>
    <property type="match status" value="1"/>
</dbReference>
<reference evidence="3" key="1">
    <citation type="submission" date="2023-07" db="EMBL/GenBank/DDBJ databases">
        <authorList>
            <person name="Luz R."/>
            <person name="Cordeiro R."/>
            <person name="Fonseca A."/>
            <person name="Goncalves V."/>
        </authorList>
    </citation>
    <scope>NUCLEOTIDE SEQUENCE [LARGE SCALE GENOMIC DNA]</scope>
    <source>
        <strain evidence="3">BACA0444</strain>
    </source>
</reference>
<accession>A0AAE4FQF2</accession>
<dbReference type="RefSeq" id="WP_322877605.1">
    <property type="nucleotide sequence ID" value="NZ_JAVMIP010000003.1"/>
</dbReference>
<proteinExistence type="predicted"/>
<gene>
    <name evidence="2" type="ORF">RIF25_05855</name>
</gene>
<dbReference type="AlphaFoldDB" id="A0AAE4FQF2"/>
<evidence type="ECO:0000259" key="1">
    <source>
        <dbReference type="Pfam" id="PF04755"/>
    </source>
</evidence>
<dbReference type="Pfam" id="PF04755">
    <property type="entry name" value="PAP_fibrillin"/>
    <property type="match status" value="1"/>
</dbReference>
<feature type="domain" description="Plastid lipid-associated protein/fibrillin conserved" evidence="1">
    <location>
        <begin position="3"/>
        <end position="193"/>
    </location>
</feature>
<evidence type="ECO:0000313" key="2">
    <source>
        <dbReference type="EMBL" id="MDS3860328.1"/>
    </source>
</evidence>
<keyword evidence="3" id="KW-1185">Reference proteome</keyword>
<name>A0AAE4FQF2_9CYAN</name>
<evidence type="ECO:0000313" key="3">
    <source>
        <dbReference type="Proteomes" id="UP001268256"/>
    </source>
</evidence>
<protein>
    <submittedName>
        <fullName evidence="2">PAP/fibrillin family protein</fullName>
    </submittedName>
</protein>
<organism evidence="2 3">
    <name type="scientific">Pseudocalidococcus azoricus BACA0444</name>
    <dbReference type="NCBI Taxonomy" id="2918990"/>
    <lineage>
        <taxon>Bacteria</taxon>
        <taxon>Bacillati</taxon>
        <taxon>Cyanobacteriota</taxon>
        <taxon>Cyanophyceae</taxon>
        <taxon>Acaryochloridales</taxon>
        <taxon>Thermosynechococcaceae</taxon>
        <taxon>Pseudocalidococcus</taxon>
        <taxon>Pseudocalidococcus azoricus</taxon>
    </lineage>
</organism>
<dbReference type="InterPro" id="IPR006843">
    <property type="entry name" value="PAP/fibrillin_dom"/>
</dbReference>
<comment type="caution">
    <text evidence="2">The sequence shown here is derived from an EMBL/GenBank/DDBJ whole genome shotgun (WGS) entry which is preliminary data.</text>
</comment>
<dbReference type="Proteomes" id="UP001268256">
    <property type="component" value="Unassembled WGS sequence"/>
</dbReference>
<dbReference type="EMBL" id="JAVMIP010000003">
    <property type="protein sequence ID" value="MDS3860328.1"/>
    <property type="molecule type" value="Genomic_DNA"/>
</dbReference>